<sequence length="254" mass="27425">MAGSLAMRALQSSATSQEDFYKHGMRSLSPDSPVSHVLEGLCHFREQPLTSPSQFVQPTSLLFQQAGRERRWDAVQAHESVAAVLYNSQLNAFIVVRQFRPAIYAVRWRAAKAARLPEPPPAAGLSYELCAGILDKPGKSAEQVSCEEILEEVGYRVSPQQLVCCAGSVISSAGITGAPQAVFFAQVDESMRACAGGGTMAASERVEALSLPVSAVDAFIADASLAKTPGLCFGLLWGRQWLLQQQQQQISQRT</sequence>
<evidence type="ECO:0000256" key="2">
    <source>
        <dbReference type="ARBA" id="ARBA00022801"/>
    </source>
</evidence>
<comment type="cofactor">
    <cofactor evidence="1">
        <name>Mg(2+)</name>
        <dbReference type="ChEBI" id="CHEBI:18420"/>
    </cofactor>
</comment>
<dbReference type="Proteomes" id="UP001244341">
    <property type="component" value="Chromosome 4b"/>
</dbReference>
<evidence type="ECO:0000256" key="1">
    <source>
        <dbReference type="ARBA" id="ARBA00001946"/>
    </source>
</evidence>
<keyword evidence="4" id="KW-1185">Reference proteome</keyword>
<evidence type="ECO:0000313" key="3">
    <source>
        <dbReference type="EMBL" id="WIA13282.1"/>
    </source>
</evidence>
<dbReference type="InterPro" id="IPR015797">
    <property type="entry name" value="NUDIX_hydrolase-like_dom_sf"/>
</dbReference>
<dbReference type="PANTHER" id="PTHR11839">
    <property type="entry name" value="UDP/ADP-SUGAR PYROPHOSPHATASE"/>
    <property type="match status" value="1"/>
</dbReference>
<dbReference type="SUPFAM" id="SSF55811">
    <property type="entry name" value="Nudix"/>
    <property type="match status" value="1"/>
</dbReference>
<dbReference type="NCBIfam" id="TIGR00052">
    <property type="entry name" value="nudix-type nucleoside diphosphatase, YffH/AdpP family"/>
    <property type="match status" value="1"/>
</dbReference>
<accession>A0ABY8TVV7</accession>
<dbReference type="PANTHER" id="PTHR11839:SF15">
    <property type="entry name" value="URIDINE DIPHOSPHATE GLUCOSE PYROPHOSPHATASE NUDT14"/>
    <property type="match status" value="1"/>
</dbReference>
<evidence type="ECO:0008006" key="5">
    <source>
        <dbReference type="Google" id="ProtNLM"/>
    </source>
</evidence>
<proteinExistence type="predicted"/>
<name>A0ABY8TVV7_TETOB</name>
<reference evidence="3 4" key="1">
    <citation type="submission" date="2023-05" db="EMBL/GenBank/DDBJ databases">
        <title>A 100% complete, gapless, phased diploid assembly of the Scenedesmus obliquus UTEX 3031 genome.</title>
        <authorList>
            <person name="Biondi T.C."/>
            <person name="Hanschen E.R."/>
            <person name="Kwon T."/>
            <person name="Eng W."/>
            <person name="Kruse C.P.S."/>
            <person name="Koehler S.I."/>
            <person name="Kunde Y."/>
            <person name="Gleasner C.D."/>
            <person name="You Mak K.T."/>
            <person name="Polle J."/>
            <person name="Hovde B.T."/>
            <person name="Starkenburg S.R."/>
        </authorList>
    </citation>
    <scope>NUCLEOTIDE SEQUENCE [LARGE SCALE GENOMIC DNA]</scope>
    <source>
        <strain evidence="3 4">DOE0152z</strain>
    </source>
</reference>
<keyword evidence="2" id="KW-0378">Hydrolase</keyword>
<organism evidence="3 4">
    <name type="scientific">Tetradesmus obliquus</name>
    <name type="common">Green alga</name>
    <name type="synonym">Acutodesmus obliquus</name>
    <dbReference type="NCBI Taxonomy" id="3088"/>
    <lineage>
        <taxon>Eukaryota</taxon>
        <taxon>Viridiplantae</taxon>
        <taxon>Chlorophyta</taxon>
        <taxon>core chlorophytes</taxon>
        <taxon>Chlorophyceae</taxon>
        <taxon>CS clade</taxon>
        <taxon>Sphaeropleales</taxon>
        <taxon>Scenedesmaceae</taxon>
        <taxon>Tetradesmus</taxon>
    </lineage>
</organism>
<evidence type="ECO:0000313" key="4">
    <source>
        <dbReference type="Proteomes" id="UP001244341"/>
    </source>
</evidence>
<dbReference type="EMBL" id="CP126211">
    <property type="protein sequence ID" value="WIA13282.1"/>
    <property type="molecule type" value="Genomic_DNA"/>
</dbReference>
<dbReference type="InterPro" id="IPR004385">
    <property type="entry name" value="NDP_pyrophosphatase"/>
</dbReference>
<protein>
    <recommendedName>
        <fullName evidence="5">Nudix hydrolase domain-containing protein</fullName>
    </recommendedName>
</protein>
<gene>
    <name evidence="3" type="ORF">OEZ85_006868</name>
</gene>
<dbReference type="CDD" id="cd18887">
    <property type="entry name" value="NUDIX_UGPPase_Nudt14"/>
    <property type="match status" value="1"/>
</dbReference>
<dbReference type="Gene3D" id="3.90.79.10">
    <property type="entry name" value="Nucleoside Triphosphate Pyrophosphohydrolase"/>
    <property type="match status" value="1"/>
</dbReference>